<reference evidence="1 2" key="1">
    <citation type="submission" date="2015-08" db="EMBL/GenBank/DDBJ databases">
        <title>Next Generation Sequencing and Analysis of the Genome of Puccinia sorghi L Schw, the Causal Agent of Maize Common Rust.</title>
        <authorList>
            <person name="Rochi L."/>
            <person name="Burguener G."/>
            <person name="Darino M."/>
            <person name="Turjanski A."/>
            <person name="Kreff E."/>
            <person name="Dieguez M.J."/>
            <person name="Sacco F."/>
        </authorList>
    </citation>
    <scope>NUCLEOTIDE SEQUENCE [LARGE SCALE GENOMIC DNA]</scope>
    <source>
        <strain evidence="1 2">RO10H11247</strain>
    </source>
</reference>
<proteinExistence type="predicted"/>
<protein>
    <submittedName>
        <fullName evidence="1">Uncharacterized protein</fullName>
    </submittedName>
</protein>
<keyword evidence="2" id="KW-1185">Reference proteome</keyword>
<evidence type="ECO:0000313" key="2">
    <source>
        <dbReference type="Proteomes" id="UP000037035"/>
    </source>
</evidence>
<comment type="caution">
    <text evidence="1">The sequence shown here is derived from an EMBL/GenBank/DDBJ whole genome shotgun (WGS) entry which is preliminary data.</text>
</comment>
<accession>A0A0L6VK87</accession>
<organism evidence="1 2">
    <name type="scientific">Puccinia sorghi</name>
    <dbReference type="NCBI Taxonomy" id="27349"/>
    <lineage>
        <taxon>Eukaryota</taxon>
        <taxon>Fungi</taxon>
        <taxon>Dikarya</taxon>
        <taxon>Basidiomycota</taxon>
        <taxon>Pucciniomycotina</taxon>
        <taxon>Pucciniomycetes</taxon>
        <taxon>Pucciniales</taxon>
        <taxon>Pucciniaceae</taxon>
        <taxon>Puccinia</taxon>
    </lineage>
</organism>
<dbReference type="EMBL" id="LAVV01004910">
    <property type="protein sequence ID" value="KNZ61178.1"/>
    <property type="molecule type" value="Genomic_DNA"/>
</dbReference>
<dbReference type="Proteomes" id="UP000037035">
    <property type="component" value="Unassembled WGS sequence"/>
</dbReference>
<dbReference type="AlphaFoldDB" id="A0A0L6VK87"/>
<gene>
    <name evidence="1" type="ORF">VP01_1441g6</name>
</gene>
<dbReference type="VEuPathDB" id="FungiDB:VP01_1441g6"/>
<evidence type="ECO:0000313" key="1">
    <source>
        <dbReference type="EMBL" id="KNZ61178.1"/>
    </source>
</evidence>
<name>A0A0L6VK87_9BASI</name>
<sequence>MPSGTWARAQTNLKHHMSSGNWTARRPKIDHIGVCFFCKRSFAQLVLDFNAELFNGTNTAQDLSTTEVTLPSEDEVNELMESRPRPARGTYMCALARLTRASRKSLHQLFPNHESSE</sequence>